<dbReference type="PANTHER" id="PTHR39966">
    <property type="entry name" value="BLL2471 PROTEIN-RELATED"/>
    <property type="match status" value="1"/>
</dbReference>
<dbReference type="AlphaFoldDB" id="A0A3L7E242"/>
<dbReference type="PANTHER" id="PTHR39966:SF1">
    <property type="entry name" value="HEMERYTHRIN-LIKE DOMAIN-CONTAINING PROTEIN"/>
    <property type="match status" value="1"/>
</dbReference>
<evidence type="ECO:0000313" key="3">
    <source>
        <dbReference type="Proteomes" id="UP000265509"/>
    </source>
</evidence>
<dbReference type="GO" id="GO:0005886">
    <property type="term" value="C:plasma membrane"/>
    <property type="evidence" value="ECO:0007669"/>
    <property type="project" value="TreeGrafter"/>
</dbReference>
<evidence type="ECO:0000259" key="1">
    <source>
        <dbReference type="Pfam" id="PF01814"/>
    </source>
</evidence>
<protein>
    <submittedName>
        <fullName evidence="2">Cation-binding protein</fullName>
    </submittedName>
</protein>
<feature type="domain" description="Hemerythrin-like" evidence="1">
    <location>
        <begin position="3"/>
        <end position="132"/>
    </location>
</feature>
<keyword evidence="3" id="KW-1185">Reference proteome</keyword>
<dbReference type="Gene3D" id="1.20.120.520">
    <property type="entry name" value="nmb1532 protein domain like"/>
    <property type="match status" value="1"/>
</dbReference>
<sequence length="282" mass="32497">MKALRAEHRHIATVMQLFTDQLQAIEAGEPVDAHVVYEVMDYMASWPDRYHHPREDLIYGRVAELDRKAAEEVDALQRDHDATAGRGQQLLRDIERWREGELKGSAIVKAGREYVGHMYDHMNVEEKVVFPHIESVLSLDDWRELAEDDELRAVSAPVFGPRVQREFRNLARRLRRGVRRRVERGVVQEWVGIEALIESLEVLSLAADTARETAGDHLRVALDDSREMFREAPLSAPLRCSLNNVKVGYRLLGDMLEISREVVDDLGRVNRERRERGALFDD</sequence>
<dbReference type="EMBL" id="QRAN01000002">
    <property type="protein sequence ID" value="RLQ23576.1"/>
    <property type="molecule type" value="Genomic_DNA"/>
</dbReference>
<gene>
    <name evidence="2" type="ORF">DWB85_02850</name>
</gene>
<evidence type="ECO:0000313" key="2">
    <source>
        <dbReference type="EMBL" id="RLQ23576.1"/>
    </source>
</evidence>
<accession>A0A3L7E242</accession>
<dbReference type="InterPro" id="IPR012312">
    <property type="entry name" value="Hemerythrin-like"/>
</dbReference>
<dbReference type="OrthoDB" id="7349010at2"/>
<comment type="caution">
    <text evidence="2">The sequence shown here is derived from an EMBL/GenBank/DDBJ whole genome shotgun (WGS) entry which is preliminary data.</text>
</comment>
<dbReference type="Proteomes" id="UP000265509">
    <property type="component" value="Unassembled WGS sequence"/>
</dbReference>
<dbReference type="Pfam" id="PF01814">
    <property type="entry name" value="Hemerythrin"/>
    <property type="match status" value="1"/>
</dbReference>
<proteinExistence type="predicted"/>
<organism evidence="2 3">
    <name type="scientific">Seongchinamella sediminis</name>
    <dbReference type="NCBI Taxonomy" id="2283635"/>
    <lineage>
        <taxon>Bacteria</taxon>
        <taxon>Pseudomonadati</taxon>
        <taxon>Pseudomonadota</taxon>
        <taxon>Gammaproteobacteria</taxon>
        <taxon>Cellvibrionales</taxon>
        <taxon>Halieaceae</taxon>
        <taxon>Seongchinamella</taxon>
    </lineage>
</organism>
<reference evidence="2 3" key="1">
    <citation type="submission" date="2018-07" db="EMBL/GenBank/DDBJ databases">
        <title>Halioglobus sp. genome submission.</title>
        <authorList>
            <person name="Ye M.-Q."/>
            <person name="Du Z.-J."/>
        </authorList>
    </citation>
    <scope>NUCLEOTIDE SEQUENCE [LARGE SCALE GENOMIC DNA]</scope>
    <source>
        <strain evidence="2 3">U0301</strain>
    </source>
</reference>
<name>A0A3L7E242_9GAMM</name>